<evidence type="ECO:0000256" key="1">
    <source>
        <dbReference type="ARBA" id="ARBA00004123"/>
    </source>
</evidence>
<evidence type="ECO:0000256" key="5">
    <source>
        <dbReference type="SAM" id="MobiDB-lite"/>
    </source>
</evidence>
<evidence type="ECO:0000256" key="4">
    <source>
        <dbReference type="ARBA" id="ARBA00023242"/>
    </source>
</evidence>
<dbReference type="InterPro" id="IPR007133">
    <property type="entry name" value="RNA_pol_II-assoc_Paf1"/>
</dbReference>
<accession>A0A8S1EJX0</accession>
<evidence type="ECO:0000256" key="2">
    <source>
        <dbReference type="ARBA" id="ARBA00007560"/>
    </source>
</evidence>
<evidence type="ECO:0000313" key="7">
    <source>
        <dbReference type="Proteomes" id="UP000494206"/>
    </source>
</evidence>
<dbReference type="OrthoDB" id="10260285at2759"/>
<comment type="subcellular location">
    <subcellularLocation>
        <location evidence="1">Nucleus</location>
    </subcellularLocation>
</comment>
<proteinExistence type="inferred from homology"/>
<dbReference type="Proteomes" id="UP000494206">
    <property type="component" value="Unassembled WGS sequence"/>
</dbReference>
<feature type="compositionally biased region" description="Low complexity" evidence="5">
    <location>
        <begin position="418"/>
        <end position="427"/>
    </location>
</feature>
<sequence>MSQPTKNGSQRRPEVRKVDFLLRPKFTNNLPDIPFEGKFMNCPFVPLSRFCEYKESTVEKEYKHSVICDDDVGLNIDLIDLGKYDQDEKEMPFDEKDQYLLDDESNSKINMKRSAQHSRLVPWMRKTEYISTEYNRQGVSSDRQETKLGYNLKKNQQVDDMYRDRQSQIDAINKTFEDARKPVTAHYSKKGVHAVEESFIFPDFENWKNAYAYVQFDGETVNRDIPEGLRKTAAELSLIRGMKFEDEQFAALFTPTVENMQKQMEDLEAGRNFEEDERYDYTLNREYIWKLESSILQGDHDNYVFHWKNGEAKYDEVESMVKMTRRRKMYLSKKSKLFVHFRDYDEQELEQMQTKFENLFKPPKKQQVIQEEPEEDEEEDDSEEDEEKKDKSSGSESDDDDDEEEEDSDAKNKKKPAAESSESGSGSDESDSDAEQKVRP</sequence>
<feature type="region of interest" description="Disordered" evidence="5">
    <location>
        <begin position="357"/>
        <end position="440"/>
    </location>
</feature>
<feature type="compositionally biased region" description="Acidic residues" evidence="5">
    <location>
        <begin position="396"/>
        <end position="408"/>
    </location>
</feature>
<dbReference type="EMBL" id="CADEPM010000001">
    <property type="protein sequence ID" value="CAB3398053.1"/>
    <property type="molecule type" value="Genomic_DNA"/>
</dbReference>
<dbReference type="PANTHER" id="PTHR23188">
    <property type="entry name" value="RNA POLYMERASE II-ASSOCIATED FACTOR 1 HOMOLOG"/>
    <property type="match status" value="1"/>
</dbReference>
<organism evidence="6 7">
    <name type="scientific">Caenorhabditis bovis</name>
    <dbReference type="NCBI Taxonomy" id="2654633"/>
    <lineage>
        <taxon>Eukaryota</taxon>
        <taxon>Metazoa</taxon>
        <taxon>Ecdysozoa</taxon>
        <taxon>Nematoda</taxon>
        <taxon>Chromadorea</taxon>
        <taxon>Rhabditida</taxon>
        <taxon>Rhabditina</taxon>
        <taxon>Rhabditomorpha</taxon>
        <taxon>Rhabditoidea</taxon>
        <taxon>Rhabditidae</taxon>
        <taxon>Peloderinae</taxon>
        <taxon>Caenorhabditis</taxon>
    </lineage>
</organism>
<dbReference type="GO" id="GO:0003682">
    <property type="term" value="F:chromatin binding"/>
    <property type="evidence" value="ECO:0007669"/>
    <property type="project" value="TreeGrafter"/>
</dbReference>
<feature type="compositionally biased region" description="Acidic residues" evidence="5">
    <location>
        <begin position="371"/>
        <end position="387"/>
    </location>
</feature>
<dbReference type="AlphaFoldDB" id="A0A8S1EJX0"/>
<dbReference type="GO" id="GO:0016593">
    <property type="term" value="C:Cdc73/Paf1 complex"/>
    <property type="evidence" value="ECO:0007669"/>
    <property type="project" value="InterPro"/>
</dbReference>
<evidence type="ECO:0000256" key="3">
    <source>
        <dbReference type="ARBA" id="ARBA00020462"/>
    </source>
</evidence>
<dbReference type="GO" id="GO:0000993">
    <property type="term" value="F:RNA polymerase II complex binding"/>
    <property type="evidence" value="ECO:0007669"/>
    <property type="project" value="TreeGrafter"/>
</dbReference>
<gene>
    <name evidence="6" type="ORF">CBOVIS_LOCUS1380</name>
</gene>
<reference evidence="6 7" key="1">
    <citation type="submission" date="2020-04" db="EMBL/GenBank/DDBJ databases">
        <authorList>
            <person name="Laetsch R D."/>
            <person name="Stevens L."/>
            <person name="Kumar S."/>
            <person name="Blaxter L. M."/>
        </authorList>
    </citation>
    <scope>NUCLEOTIDE SEQUENCE [LARGE SCALE GENOMIC DNA]</scope>
</reference>
<keyword evidence="4" id="KW-0539">Nucleus</keyword>
<comment type="similarity">
    <text evidence="2">Belongs to the PAF1 family.</text>
</comment>
<dbReference type="Pfam" id="PF03985">
    <property type="entry name" value="Paf1"/>
    <property type="match status" value="1"/>
</dbReference>
<dbReference type="PANTHER" id="PTHR23188:SF12">
    <property type="entry name" value="RNA POLYMERASE II-ASSOCIATED FACTOR 1 HOMOLOG"/>
    <property type="match status" value="1"/>
</dbReference>
<protein>
    <recommendedName>
        <fullName evidence="3">RNA polymerase II-associated factor 1 homolog</fullName>
    </recommendedName>
</protein>
<evidence type="ECO:0000313" key="6">
    <source>
        <dbReference type="EMBL" id="CAB3398053.1"/>
    </source>
</evidence>
<dbReference type="GO" id="GO:0006368">
    <property type="term" value="P:transcription elongation by RNA polymerase II"/>
    <property type="evidence" value="ECO:0007669"/>
    <property type="project" value="InterPro"/>
</dbReference>
<comment type="caution">
    <text evidence="6">The sequence shown here is derived from an EMBL/GenBank/DDBJ whole genome shotgun (WGS) entry which is preliminary data.</text>
</comment>
<name>A0A8S1EJX0_9PELO</name>
<keyword evidence="7" id="KW-1185">Reference proteome</keyword>